<feature type="transmembrane region" description="Helical" evidence="1">
    <location>
        <begin position="130"/>
        <end position="153"/>
    </location>
</feature>
<dbReference type="GO" id="GO:0000155">
    <property type="term" value="F:phosphorelay sensor kinase activity"/>
    <property type="evidence" value="ECO:0007669"/>
    <property type="project" value="InterPro"/>
</dbReference>
<comment type="caution">
    <text evidence="3">The sequence shown here is derived from an EMBL/GenBank/DDBJ whole genome shotgun (WGS) entry which is preliminary data.</text>
</comment>
<name>A0A916WCW8_9BURK</name>
<feature type="domain" description="Histidine kinase/HSP90-like ATPase" evidence="2">
    <location>
        <begin position="267"/>
        <end position="363"/>
    </location>
</feature>
<feature type="transmembrane region" description="Helical" evidence="1">
    <location>
        <begin position="28"/>
        <end position="46"/>
    </location>
</feature>
<dbReference type="InterPro" id="IPR050640">
    <property type="entry name" value="Bact_2-comp_sensor_kinase"/>
</dbReference>
<protein>
    <recommendedName>
        <fullName evidence="2">Histidine kinase/HSP90-like ATPase domain-containing protein</fullName>
    </recommendedName>
</protein>
<keyword evidence="1" id="KW-0812">Transmembrane</keyword>
<evidence type="ECO:0000313" key="4">
    <source>
        <dbReference type="Proteomes" id="UP000620596"/>
    </source>
</evidence>
<dbReference type="GO" id="GO:0016020">
    <property type="term" value="C:membrane"/>
    <property type="evidence" value="ECO:0007669"/>
    <property type="project" value="InterPro"/>
</dbReference>
<feature type="transmembrane region" description="Helical" evidence="1">
    <location>
        <begin position="89"/>
        <end position="110"/>
    </location>
</feature>
<sequence length="363" mass="39444">MIRMTLPRSPEAIERPVMQINWIAKLRHLLQVIAFALGIATLQYAFMPDKPYGPPLVYSLFIATITWAVIDLGRDLFPSSAETGWPQGWAGLALVLGGIVLGYVLGTRIADTLCQYYGWYPPGAGQQDPAQLRSSILITAIAGMVGSFYFYAVNKSAYLQRKMTEARQHASEARLKLLETQLEPHMLFNTLANLRALIGNDPQRAQVMLDHMIAYLRATLGASLAPTHTLQAEFDRVRDYLALMAIRMGPRLSYALDLPEALAHCPVPTLLLQPLVENSIKHGLEPKIEGGHIAVSARREGDALVLDVIDNGVGLAGAPDGTGFGMAQVRERLASTYGASVAIELVAVSAGGARATARFSLKI</sequence>
<organism evidence="3 4">
    <name type="scientific">Polaromonas eurypsychrophila</name>
    <dbReference type="NCBI Taxonomy" id="1614635"/>
    <lineage>
        <taxon>Bacteria</taxon>
        <taxon>Pseudomonadati</taxon>
        <taxon>Pseudomonadota</taxon>
        <taxon>Betaproteobacteria</taxon>
        <taxon>Burkholderiales</taxon>
        <taxon>Comamonadaceae</taxon>
        <taxon>Polaromonas</taxon>
    </lineage>
</organism>
<keyword evidence="1" id="KW-1133">Transmembrane helix</keyword>
<dbReference type="Gene3D" id="3.30.565.10">
    <property type="entry name" value="Histidine kinase-like ATPase, C-terminal domain"/>
    <property type="match status" value="1"/>
</dbReference>
<evidence type="ECO:0000259" key="2">
    <source>
        <dbReference type="SMART" id="SM00387"/>
    </source>
</evidence>
<dbReference type="Pfam" id="PF06580">
    <property type="entry name" value="His_kinase"/>
    <property type="match status" value="1"/>
</dbReference>
<evidence type="ECO:0000256" key="1">
    <source>
        <dbReference type="SAM" id="Phobius"/>
    </source>
</evidence>
<keyword evidence="1" id="KW-0472">Membrane</keyword>
<dbReference type="AlphaFoldDB" id="A0A916WCW8"/>
<feature type="transmembrane region" description="Helical" evidence="1">
    <location>
        <begin position="58"/>
        <end position="77"/>
    </location>
</feature>
<dbReference type="InterPro" id="IPR010559">
    <property type="entry name" value="Sig_transdc_His_kin_internal"/>
</dbReference>
<evidence type="ECO:0000313" key="3">
    <source>
        <dbReference type="EMBL" id="GGA86930.1"/>
    </source>
</evidence>
<dbReference type="SUPFAM" id="SSF55874">
    <property type="entry name" value="ATPase domain of HSP90 chaperone/DNA topoisomerase II/histidine kinase"/>
    <property type="match status" value="1"/>
</dbReference>
<reference evidence="3" key="1">
    <citation type="journal article" date="2014" name="Int. J. Syst. Evol. Microbiol.">
        <title>Complete genome sequence of Corynebacterium casei LMG S-19264T (=DSM 44701T), isolated from a smear-ripened cheese.</title>
        <authorList>
            <consortium name="US DOE Joint Genome Institute (JGI-PGF)"/>
            <person name="Walter F."/>
            <person name="Albersmeier A."/>
            <person name="Kalinowski J."/>
            <person name="Ruckert C."/>
        </authorList>
    </citation>
    <scope>NUCLEOTIDE SEQUENCE</scope>
    <source>
        <strain evidence="3">CGMCC 1.15322</strain>
    </source>
</reference>
<dbReference type="PANTHER" id="PTHR34220">
    <property type="entry name" value="SENSOR HISTIDINE KINASE YPDA"/>
    <property type="match status" value="1"/>
</dbReference>
<dbReference type="Proteomes" id="UP000620596">
    <property type="component" value="Unassembled WGS sequence"/>
</dbReference>
<dbReference type="PANTHER" id="PTHR34220:SF9">
    <property type="entry name" value="SIGNAL TRANSDUCTION HISTIDINE KINASE INTERNAL REGION DOMAIN-CONTAINING PROTEIN"/>
    <property type="match status" value="1"/>
</dbReference>
<dbReference type="Pfam" id="PF02518">
    <property type="entry name" value="HATPase_c"/>
    <property type="match status" value="1"/>
</dbReference>
<dbReference type="InterPro" id="IPR036890">
    <property type="entry name" value="HATPase_C_sf"/>
</dbReference>
<dbReference type="EMBL" id="BMIG01000001">
    <property type="protein sequence ID" value="GGA86930.1"/>
    <property type="molecule type" value="Genomic_DNA"/>
</dbReference>
<keyword evidence="4" id="KW-1185">Reference proteome</keyword>
<accession>A0A916WCW8</accession>
<proteinExistence type="predicted"/>
<dbReference type="InterPro" id="IPR003594">
    <property type="entry name" value="HATPase_dom"/>
</dbReference>
<reference evidence="3" key="2">
    <citation type="submission" date="2020-09" db="EMBL/GenBank/DDBJ databases">
        <authorList>
            <person name="Sun Q."/>
            <person name="Zhou Y."/>
        </authorList>
    </citation>
    <scope>NUCLEOTIDE SEQUENCE</scope>
    <source>
        <strain evidence="3">CGMCC 1.15322</strain>
    </source>
</reference>
<gene>
    <name evidence="3" type="ORF">GCM10011496_04490</name>
</gene>
<dbReference type="SMART" id="SM00387">
    <property type="entry name" value="HATPase_c"/>
    <property type="match status" value="1"/>
</dbReference>